<accession>A0A4R6FNF9</accession>
<evidence type="ECO:0000313" key="2">
    <source>
        <dbReference type="Proteomes" id="UP000295493"/>
    </source>
</evidence>
<dbReference type="EMBL" id="SNWD01000006">
    <property type="protein sequence ID" value="TDN82205.1"/>
    <property type="molecule type" value="Genomic_DNA"/>
</dbReference>
<dbReference type="RefSeq" id="WP_188656403.1">
    <property type="nucleotide sequence ID" value="NZ_BMLU01000006.1"/>
</dbReference>
<proteinExistence type="predicted"/>
<evidence type="ECO:0000313" key="1">
    <source>
        <dbReference type="EMBL" id="TDN82205.1"/>
    </source>
</evidence>
<sequence length="81" mass="9518">MSDDTHKLYFTGRARLERDLALKSTSNIAAIRHFELAEYYDAQAKGDMPLPEHTVDRRPAEPREDYIRELVDRGTFEPFIY</sequence>
<dbReference type="AlphaFoldDB" id="A0A4R6FNF9"/>
<name>A0A4R6FNF9_9SPHN</name>
<keyword evidence="2" id="KW-1185">Reference proteome</keyword>
<comment type="caution">
    <text evidence="1">The sequence shown here is derived from an EMBL/GenBank/DDBJ whole genome shotgun (WGS) entry which is preliminary data.</text>
</comment>
<protein>
    <submittedName>
        <fullName evidence="1">Uncharacterized protein</fullName>
    </submittedName>
</protein>
<dbReference type="Proteomes" id="UP000295493">
    <property type="component" value="Unassembled WGS sequence"/>
</dbReference>
<gene>
    <name evidence="1" type="ORF">EV664_10611</name>
</gene>
<reference evidence="1 2" key="1">
    <citation type="submission" date="2019-03" db="EMBL/GenBank/DDBJ databases">
        <title>Genomic Encyclopedia of Type Strains, Phase IV (KMG-IV): sequencing the most valuable type-strain genomes for metagenomic binning, comparative biology and taxonomic classification.</title>
        <authorList>
            <person name="Goeker M."/>
        </authorList>
    </citation>
    <scope>NUCLEOTIDE SEQUENCE [LARGE SCALE GENOMIC DNA]</scope>
    <source>
        <strain evidence="1 2">DSM 25059</strain>
    </source>
</reference>
<organism evidence="1 2">
    <name type="scientific">Stakelama pacifica</name>
    <dbReference type="NCBI Taxonomy" id="517720"/>
    <lineage>
        <taxon>Bacteria</taxon>
        <taxon>Pseudomonadati</taxon>
        <taxon>Pseudomonadota</taxon>
        <taxon>Alphaproteobacteria</taxon>
        <taxon>Sphingomonadales</taxon>
        <taxon>Sphingomonadaceae</taxon>
        <taxon>Stakelama</taxon>
    </lineage>
</organism>